<dbReference type="EMBL" id="AJWJ01000107">
    <property type="protein sequence ID" value="KAF2075261.1"/>
    <property type="molecule type" value="Genomic_DNA"/>
</dbReference>
<feature type="compositionally biased region" description="Low complexity" evidence="3">
    <location>
        <begin position="108"/>
        <end position="119"/>
    </location>
</feature>
<evidence type="ECO:0000256" key="1">
    <source>
        <dbReference type="ARBA" id="ARBA00006080"/>
    </source>
</evidence>
<proteinExistence type="inferred from homology"/>
<evidence type="ECO:0000313" key="5">
    <source>
        <dbReference type="Proteomes" id="UP000695562"/>
    </source>
</evidence>
<dbReference type="GO" id="GO:0048193">
    <property type="term" value="P:Golgi vesicle transport"/>
    <property type="evidence" value="ECO:0007669"/>
    <property type="project" value="TreeGrafter"/>
</dbReference>
<organism evidence="4 5">
    <name type="scientific">Polysphondylium violaceum</name>
    <dbReference type="NCBI Taxonomy" id="133409"/>
    <lineage>
        <taxon>Eukaryota</taxon>
        <taxon>Amoebozoa</taxon>
        <taxon>Evosea</taxon>
        <taxon>Eumycetozoa</taxon>
        <taxon>Dictyostelia</taxon>
        <taxon>Dictyosteliales</taxon>
        <taxon>Dictyosteliaceae</taxon>
        <taxon>Polysphondylium</taxon>
    </lineage>
</organism>
<dbReference type="GO" id="GO:0032456">
    <property type="term" value="P:endocytic recycling"/>
    <property type="evidence" value="ECO:0007669"/>
    <property type="project" value="TreeGrafter"/>
</dbReference>
<protein>
    <recommendedName>
        <fullName evidence="2">Vacuolar protein sorting-associated protein 51 homolog</fullName>
    </recommendedName>
</protein>
<dbReference type="GO" id="GO:1990745">
    <property type="term" value="C:EARP complex"/>
    <property type="evidence" value="ECO:0007669"/>
    <property type="project" value="TreeGrafter"/>
</dbReference>
<dbReference type="GO" id="GO:0015031">
    <property type="term" value="P:protein transport"/>
    <property type="evidence" value="ECO:0007669"/>
    <property type="project" value="UniProtKB-UniRule"/>
</dbReference>
<keyword evidence="5" id="KW-1185">Reference proteome</keyword>
<dbReference type="PANTHER" id="PTHR15954">
    <property type="entry name" value="VACUOLAR PROTEIN SORTING-ASSOCIATED PROTEIN 51 HOMOLOG"/>
    <property type="match status" value="1"/>
</dbReference>
<feature type="compositionally biased region" description="Polar residues" evidence="3">
    <location>
        <begin position="77"/>
        <end position="100"/>
    </location>
</feature>
<evidence type="ECO:0000256" key="2">
    <source>
        <dbReference type="RuleBase" id="RU368010"/>
    </source>
</evidence>
<comment type="similarity">
    <text evidence="1 2">Belongs to the VPS51 family.</text>
</comment>
<sequence length="891" mass="101578">MNSQISDSKLVKFYYSTWKLGPGDFCKEYNDDVVSFSKFLNGIYDSERSRENLKKFWEKHQTSRLGDQSDDDDDEFSNTFGDNNLNSQLSPIRNIQSPPSANRGLGAGAPSAGQTTATTGAGGGGGKDNKRVRNLLKTYYGAGIGENEPTVNDPMNIDGPSFNLNTYFENIIKSSTLPQLIAKDNEMVSEIRTLDGDMKTLVYDNYTKFINATDIIKKMKTNVENMEEGMELLSKNMDLITTCSEKINSTLSVRRDRIDQLSGLQKLLKKLQFLTALPSRLNHCLEMQAFNQAVNYYNSNSGILKQYNHIPSFQNIQTECDEIMKNMKVKLYERLSSVSTPKSDVVESAEILMNLLEPVEKVRSQYLQSRKLQTLDILSSLEKREVNSNNITDYISDLNKCFLSEYEYNTSSFKSLFINRFDGSDSNRERKQSSLQLDDFSKELFNRYLAIAKVKLSSFKDPEQKIKALEIIFSDVSKLSNSDLTSFDKINDIINSSVHDQISYYFENLQTTIKNQIYNMNNILNTKKEEALEGNFLLELSESTSKAIIQDISLLFKNLKPFFLPTETSFLSRHYGTIFTKIQVKLQQFFLFLVNIHFVEYLDIIATTPNKEQFSPRFLLVLTSICLYIENKGIGHVVQLMNEFISTVKQGINSQDMNILSFNAPDLCKRIRETGQTILTSFARLKSQKTEKILKKGLESVPNWLVLKEPRDVRPVIDILLEELSGVSKEVSKLLPTTSQTLNTHASRAQGHHRTSSSNSNSNTPTDIRKNTSNTNLSLFDKKVDLYSQVDFNVNSVMIGIIKLTLKSFMECLRLKTFGTNGYHQIQIDLQYLRMILNDMFGGNNSFEYIIQDCESTITERCLDPIPLAKSITQKICETKFQKRNQPNDNE</sequence>
<dbReference type="PANTHER" id="PTHR15954:SF4">
    <property type="entry name" value="VACUOLAR PROTEIN SORTING-ASSOCIATED PROTEIN 51 HOMOLOG"/>
    <property type="match status" value="1"/>
</dbReference>
<dbReference type="GO" id="GO:0016020">
    <property type="term" value="C:membrane"/>
    <property type="evidence" value="ECO:0007669"/>
    <property type="project" value="TreeGrafter"/>
</dbReference>
<comment type="function">
    <text evidence="2">Acts as component of the GARP complex that is involved in retrograde transport from early and late endosomes to the trans-Golgi network (TGN).</text>
</comment>
<dbReference type="GO" id="GO:0007041">
    <property type="term" value="P:lysosomal transport"/>
    <property type="evidence" value="ECO:0007669"/>
    <property type="project" value="TreeGrafter"/>
</dbReference>
<feature type="region of interest" description="Disordered" evidence="3">
    <location>
        <begin position="61"/>
        <end position="129"/>
    </location>
</feature>
<reference evidence="4" key="1">
    <citation type="submission" date="2020-01" db="EMBL/GenBank/DDBJ databases">
        <title>Development of genomics and gene disruption for Polysphondylium violaceum indicates a role for the polyketide synthase stlB in stalk morphogenesis.</title>
        <authorList>
            <person name="Narita B."/>
            <person name="Kawabe Y."/>
            <person name="Kin K."/>
            <person name="Saito T."/>
            <person name="Gibbs R."/>
            <person name="Kuspa A."/>
            <person name="Muzny D."/>
            <person name="Queller D."/>
            <person name="Richards S."/>
            <person name="Strassman J."/>
            <person name="Sucgang R."/>
            <person name="Worley K."/>
            <person name="Schaap P."/>
        </authorList>
    </citation>
    <scope>NUCLEOTIDE SEQUENCE</scope>
    <source>
        <strain evidence="4">QSvi11</strain>
    </source>
</reference>
<keyword evidence="2" id="KW-0445">Lipid transport</keyword>
<dbReference type="GO" id="GO:0007030">
    <property type="term" value="P:Golgi organization"/>
    <property type="evidence" value="ECO:0007669"/>
    <property type="project" value="UniProtKB-UniRule"/>
</dbReference>
<accession>A0A8J4PX04</accession>
<gene>
    <name evidence="4" type="ORF">CYY_003437</name>
</gene>
<comment type="subcellular location">
    <subcellularLocation>
        <location evidence="2">Golgi apparatus</location>
        <location evidence="2">trans-Golgi network</location>
    </subcellularLocation>
</comment>
<feature type="region of interest" description="Disordered" evidence="3">
    <location>
        <begin position="743"/>
        <end position="772"/>
    </location>
</feature>
<evidence type="ECO:0000313" key="4">
    <source>
        <dbReference type="EMBL" id="KAF2075261.1"/>
    </source>
</evidence>
<comment type="caution">
    <text evidence="4">The sequence shown here is derived from an EMBL/GenBank/DDBJ whole genome shotgun (WGS) entry which is preliminary data.</text>
</comment>
<dbReference type="Pfam" id="PF08700">
    <property type="entry name" value="VPS51_Exo84_N"/>
    <property type="match status" value="1"/>
</dbReference>
<dbReference type="OrthoDB" id="203678at2759"/>
<keyword evidence="2" id="KW-0653">Protein transport</keyword>
<comment type="subunit">
    <text evidence="2">Component of the Golgi-associated retrograde protein (GARP) complex.</text>
</comment>
<evidence type="ECO:0000256" key="3">
    <source>
        <dbReference type="SAM" id="MobiDB-lite"/>
    </source>
</evidence>
<dbReference type="GO" id="GO:0005829">
    <property type="term" value="C:cytosol"/>
    <property type="evidence" value="ECO:0007669"/>
    <property type="project" value="GOC"/>
</dbReference>
<dbReference type="GO" id="GO:0000938">
    <property type="term" value="C:GARP complex"/>
    <property type="evidence" value="ECO:0007669"/>
    <property type="project" value="UniProtKB-UniRule"/>
</dbReference>
<keyword evidence="2" id="KW-0813">Transport</keyword>
<dbReference type="InterPro" id="IPR014812">
    <property type="entry name" value="Vps51"/>
</dbReference>
<name>A0A8J4PX04_9MYCE</name>
<dbReference type="AlphaFoldDB" id="A0A8J4PX04"/>
<dbReference type="Proteomes" id="UP000695562">
    <property type="component" value="Unassembled WGS sequence"/>
</dbReference>
<dbReference type="GO" id="GO:0042147">
    <property type="term" value="P:retrograde transport, endosome to Golgi"/>
    <property type="evidence" value="ECO:0007669"/>
    <property type="project" value="UniProtKB-UniRule"/>
</dbReference>
<dbReference type="GO" id="GO:0006869">
    <property type="term" value="P:lipid transport"/>
    <property type="evidence" value="ECO:0007669"/>
    <property type="project" value="UniProtKB-UniRule"/>
</dbReference>
<keyword evidence="2" id="KW-0333">Golgi apparatus</keyword>